<reference evidence="3" key="1">
    <citation type="submission" date="2021-03" db="EMBL/GenBank/DDBJ databases">
        <title>Comamonas denitrificans.</title>
        <authorList>
            <person name="Finster K."/>
        </authorList>
    </citation>
    <scope>NUCLEOTIDE SEQUENCE</scope>
    <source>
        <strain evidence="3">MM2021_4</strain>
    </source>
</reference>
<accession>A0A939KDG3</accession>
<dbReference type="PANTHER" id="PTHR30383">
    <property type="entry name" value="THIOESTERASE 1/PROTEASE 1/LYSOPHOSPHOLIPASE L1"/>
    <property type="match status" value="1"/>
</dbReference>
<dbReference type="Pfam" id="PF13472">
    <property type="entry name" value="Lipase_GDSL_2"/>
    <property type="match status" value="1"/>
</dbReference>
<evidence type="ECO:0000259" key="2">
    <source>
        <dbReference type="Pfam" id="PF13472"/>
    </source>
</evidence>
<comment type="caution">
    <text evidence="3">The sequence shown here is derived from an EMBL/GenBank/DDBJ whole genome shotgun (WGS) entry which is preliminary data.</text>
</comment>
<sequence>MRLPPLLHRRHILLASTAAIALAACGKRPPQAQALPAEASVLALGDSLTQGVGAKADEAWPSLLAERTGWDVINAGISGDTSAQALERLPDLLQEHAPALVVVSIGGNDFLRQMSAETAQANIRRICQQAKDSGAQVLLVAVPQFSLLAAGTGRLSDHPLYTALAKELQLPLLEGAWAEVLSNPALRSDQVHGNAAGYALFTQQLFDFVRQQGWHG</sequence>
<dbReference type="InterPro" id="IPR036514">
    <property type="entry name" value="SGNH_hydro_sf"/>
</dbReference>
<keyword evidence="1" id="KW-0732">Signal</keyword>
<dbReference type="RefSeq" id="WP_207574854.1">
    <property type="nucleotide sequence ID" value="NZ_JAFNME010000009.1"/>
</dbReference>
<proteinExistence type="predicted"/>
<dbReference type="PROSITE" id="PS51257">
    <property type="entry name" value="PROKAR_LIPOPROTEIN"/>
    <property type="match status" value="1"/>
</dbReference>
<dbReference type="InterPro" id="IPR006311">
    <property type="entry name" value="TAT_signal"/>
</dbReference>
<dbReference type="EMBL" id="JAFNME010000009">
    <property type="protein sequence ID" value="MBO1249334.1"/>
    <property type="molecule type" value="Genomic_DNA"/>
</dbReference>
<dbReference type="PROSITE" id="PS51318">
    <property type="entry name" value="TAT"/>
    <property type="match status" value="1"/>
</dbReference>
<evidence type="ECO:0000313" key="3">
    <source>
        <dbReference type="EMBL" id="MBO1249334.1"/>
    </source>
</evidence>
<protein>
    <submittedName>
        <fullName evidence="3">Arylesterase</fullName>
    </submittedName>
</protein>
<dbReference type="InterPro" id="IPR013830">
    <property type="entry name" value="SGNH_hydro"/>
</dbReference>
<feature type="domain" description="SGNH hydrolase-type esterase" evidence="2">
    <location>
        <begin position="43"/>
        <end position="200"/>
    </location>
</feature>
<dbReference type="Proteomes" id="UP000664731">
    <property type="component" value="Unassembled WGS sequence"/>
</dbReference>
<feature type="signal peptide" evidence="1">
    <location>
        <begin position="1"/>
        <end position="23"/>
    </location>
</feature>
<name>A0A939KDG3_9BURK</name>
<keyword evidence="4" id="KW-1185">Reference proteome</keyword>
<organism evidence="3 4">
    <name type="scientific">Comamonas denitrificans</name>
    <dbReference type="NCBI Taxonomy" id="117506"/>
    <lineage>
        <taxon>Bacteria</taxon>
        <taxon>Pseudomonadati</taxon>
        <taxon>Pseudomonadota</taxon>
        <taxon>Betaproteobacteria</taxon>
        <taxon>Burkholderiales</taxon>
        <taxon>Comamonadaceae</taxon>
        <taxon>Comamonas</taxon>
    </lineage>
</organism>
<dbReference type="SUPFAM" id="SSF52266">
    <property type="entry name" value="SGNH hydrolase"/>
    <property type="match status" value="1"/>
</dbReference>
<evidence type="ECO:0000313" key="4">
    <source>
        <dbReference type="Proteomes" id="UP000664731"/>
    </source>
</evidence>
<dbReference type="PANTHER" id="PTHR30383:SF24">
    <property type="entry name" value="THIOESTERASE 1_PROTEASE 1_LYSOPHOSPHOLIPASE L1"/>
    <property type="match status" value="1"/>
</dbReference>
<evidence type="ECO:0000256" key="1">
    <source>
        <dbReference type="SAM" id="SignalP"/>
    </source>
</evidence>
<dbReference type="AlphaFoldDB" id="A0A939KDG3"/>
<gene>
    <name evidence="3" type="ORF">J1777_05715</name>
</gene>
<feature type="chain" id="PRO_5037121872" evidence="1">
    <location>
        <begin position="24"/>
        <end position="216"/>
    </location>
</feature>
<dbReference type="GO" id="GO:0004622">
    <property type="term" value="F:phosphatidylcholine lysophospholipase activity"/>
    <property type="evidence" value="ECO:0007669"/>
    <property type="project" value="TreeGrafter"/>
</dbReference>
<dbReference type="InterPro" id="IPR051532">
    <property type="entry name" value="Ester_Hydrolysis_Enzymes"/>
</dbReference>
<dbReference type="Gene3D" id="3.40.50.1110">
    <property type="entry name" value="SGNH hydrolase"/>
    <property type="match status" value="1"/>
</dbReference>